<accession>A0A9X2JWB0</accession>
<dbReference type="AlphaFoldDB" id="A0A9X2JWB0"/>
<keyword evidence="3" id="KW-1185">Reference proteome</keyword>
<proteinExistence type="predicted"/>
<gene>
    <name evidence="2" type="ORF">APR03_003796</name>
</gene>
<keyword evidence="1" id="KW-1133">Transmembrane helix</keyword>
<keyword evidence="1" id="KW-0812">Transmembrane</keyword>
<evidence type="ECO:0000313" key="3">
    <source>
        <dbReference type="Proteomes" id="UP001139493"/>
    </source>
</evidence>
<evidence type="ECO:0000256" key="1">
    <source>
        <dbReference type="SAM" id="Phobius"/>
    </source>
</evidence>
<sequence length="111" mass="12009">MGILQWFVMAALALVVFVVQVVALVDAARRPDSGYRAEGRVPKAGWLAILGVAAALGFLGLPQGWLQGGFMFGSFLNIIAVAPAIIYWVNLRPRLQSYGTRKKPRGPQGGW</sequence>
<feature type="transmembrane region" description="Helical" evidence="1">
    <location>
        <begin position="46"/>
        <end position="65"/>
    </location>
</feature>
<dbReference type="RefSeq" id="WP_253838226.1">
    <property type="nucleotide sequence ID" value="NZ_JAMTCS010000012.1"/>
</dbReference>
<feature type="transmembrane region" description="Helical" evidence="1">
    <location>
        <begin position="6"/>
        <end position="25"/>
    </location>
</feature>
<protein>
    <recommendedName>
        <fullName evidence="4">DUF2516 family protein</fullName>
    </recommendedName>
</protein>
<evidence type="ECO:0008006" key="4">
    <source>
        <dbReference type="Google" id="ProtNLM"/>
    </source>
</evidence>
<keyword evidence="1" id="KW-0472">Membrane</keyword>
<reference evidence="2" key="1">
    <citation type="submission" date="2022-06" db="EMBL/GenBank/DDBJ databases">
        <title>Genomic Encyclopedia of Archaeal and Bacterial Type Strains, Phase II (KMG-II): from individual species to whole genera.</title>
        <authorList>
            <person name="Goeker M."/>
        </authorList>
    </citation>
    <scope>NUCLEOTIDE SEQUENCE</scope>
    <source>
        <strain evidence="2">DSM 26652</strain>
    </source>
</reference>
<dbReference type="Proteomes" id="UP001139493">
    <property type="component" value="Unassembled WGS sequence"/>
</dbReference>
<dbReference type="InterPro" id="IPR019662">
    <property type="entry name" value="DUF2516"/>
</dbReference>
<name>A0A9X2JWB0_9MICO</name>
<feature type="transmembrane region" description="Helical" evidence="1">
    <location>
        <begin position="71"/>
        <end position="91"/>
    </location>
</feature>
<dbReference type="Pfam" id="PF10724">
    <property type="entry name" value="DUF2516"/>
    <property type="match status" value="1"/>
</dbReference>
<comment type="caution">
    <text evidence="2">The sequence shown here is derived from an EMBL/GenBank/DDBJ whole genome shotgun (WGS) entry which is preliminary data.</text>
</comment>
<dbReference type="EMBL" id="JAMTCS010000012">
    <property type="protein sequence ID" value="MCP2266430.1"/>
    <property type="molecule type" value="Genomic_DNA"/>
</dbReference>
<organism evidence="2 3">
    <name type="scientific">Promicromonospora thailandica</name>
    <dbReference type="NCBI Taxonomy" id="765201"/>
    <lineage>
        <taxon>Bacteria</taxon>
        <taxon>Bacillati</taxon>
        <taxon>Actinomycetota</taxon>
        <taxon>Actinomycetes</taxon>
        <taxon>Micrococcales</taxon>
        <taxon>Promicromonosporaceae</taxon>
        <taxon>Promicromonospora</taxon>
    </lineage>
</organism>
<evidence type="ECO:0000313" key="2">
    <source>
        <dbReference type="EMBL" id="MCP2266430.1"/>
    </source>
</evidence>